<evidence type="ECO:0000256" key="1">
    <source>
        <dbReference type="SAM" id="Coils"/>
    </source>
</evidence>
<dbReference type="Proteomes" id="UP001501729">
    <property type="component" value="Unassembled WGS sequence"/>
</dbReference>
<comment type="caution">
    <text evidence="2">The sequence shown here is derived from an EMBL/GenBank/DDBJ whole genome shotgun (WGS) entry which is preliminary data.</text>
</comment>
<dbReference type="AlphaFoldDB" id="A0AAV3UJA7"/>
<sequence length="73" mass="8270">MESLAQTLPTLEEKQNQLADEIEEKRATLDAIDSNRIARLVEYFSDYVCYLVAALLPEDAAALDDEYECVTEI</sequence>
<evidence type="ECO:0000313" key="2">
    <source>
        <dbReference type="EMBL" id="GAA5053227.1"/>
    </source>
</evidence>
<feature type="coiled-coil region" evidence="1">
    <location>
        <begin position="1"/>
        <end position="31"/>
    </location>
</feature>
<evidence type="ECO:0000313" key="3">
    <source>
        <dbReference type="Proteomes" id="UP001501729"/>
    </source>
</evidence>
<reference evidence="2 3" key="1">
    <citation type="journal article" date="2019" name="Int. J. Syst. Evol. Microbiol.">
        <title>The Global Catalogue of Microorganisms (GCM) 10K type strain sequencing project: providing services to taxonomists for standard genome sequencing and annotation.</title>
        <authorList>
            <consortium name="The Broad Institute Genomics Platform"/>
            <consortium name="The Broad Institute Genome Sequencing Center for Infectious Disease"/>
            <person name="Wu L."/>
            <person name="Ma J."/>
        </authorList>
    </citation>
    <scope>NUCLEOTIDE SEQUENCE [LARGE SCALE GENOMIC DNA]</scope>
    <source>
        <strain evidence="2 3">JCM 17504</strain>
    </source>
</reference>
<gene>
    <name evidence="2" type="ORF">GCM10025751_30250</name>
</gene>
<keyword evidence="3" id="KW-1185">Reference proteome</keyword>
<dbReference type="EMBL" id="BAABKX010000013">
    <property type="protein sequence ID" value="GAA5053227.1"/>
    <property type="molecule type" value="Genomic_DNA"/>
</dbReference>
<accession>A0AAV3UJA7</accession>
<keyword evidence="1" id="KW-0175">Coiled coil</keyword>
<name>A0AAV3UJA7_9EURY</name>
<proteinExistence type="predicted"/>
<organism evidence="2 3">
    <name type="scientific">Haladaptatus pallidirubidus</name>
    <dbReference type="NCBI Taxonomy" id="1008152"/>
    <lineage>
        <taxon>Archaea</taxon>
        <taxon>Methanobacteriati</taxon>
        <taxon>Methanobacteriota</taxon>
        <taxon>Stenosarchaea group</taxon>
        <taxon>Halobacteria</taxon>
        <taxon>Halobacteriales</taxon>
        <taxon>Haladaptataceae</taxon>
        <taxon>Haladaptatus</taxon>
    </lineage>
</organism>
<protein>
    <submittedName>
        <fullName evidence="2">Uncharacterized protein</fullName>
    </submittedName>
</protein>